<feature type="transmembrane region" description="Helical" evidence="1">
    <location>
        <begin position="31"/>
        <end position="49"/>
    </location>
</feature>
<evidence type="ECO:0000313" key="2">
    <source>
        <dbReference type="EMBL" id="AAU37407.1"/>
    </source>
</evidence>
<keyword evidence="1" id="KW-0812">Transmembrane</keyword>
<reference evidence="2 3" key="1">
    <citation type="journal article" date="2004" name="Nat. Biotechnol.">
        <title>The genome sequence of the capnophilic rumen bacterium Mannheimia succiniciproducens.</title>
        <authorList>
            <person name="Hong S.H."/>
            <person name="Kim J.S."/>
            <person name="Lee S.Y."/>
            <person name="In Y.H."/>
            <person name="Choi S.S."/>
            <person name="Rih J.-K."/>
            <person name="Kim C.H."/>
            <person name="Jeong H."/>
            <person name="Hur C.G."/>
            <person name="Kim J.J."/>
        </authorList>
    </citation>
    <scope>NUCLEOTIDE SEQUENCE [LARGE SCALE GENOMIC DNA]</scope>
    <source>
        <strain evidence="3">KCTC 0769BP / MBEL55E</strain>
    </source>
</reference>
<dbReference type="PANTHER" id="PTHR34980">
    <property type="entry name" value="INNER MEMBRANE PROTEIN-RELATED-RELATED"/>
    <property type="match status" value="1"/>
</dbReference>
<name>Q65UF3_MANSM</name>
<dbReference type="GO" id="GO:0005886">
    <property type="term" value="C:plasma membrane"/>
    <property type="evidence" value="ECO:0007669"/>
    <property type="project" value="TreeGrafter"/>
</dbReference>
<accession>Q65UF3</accession>
<evidence type="ECO:0000256" key="1">
    <source>
        <dbReference type="SAM" id="Phobius"/>
    </source>
</evidence>
<dbReference type="InterPro" id="IPR008523">
    <property type="entry name" value="DUF805"/>
</dbReference>
<dbReference type="PANTHER" id="PTHR34980:SF2">
    <property type="entry name" value="INNER MEMBRANE PROTEIN YHAH-RELATED"/>
    <property type="match status" value="1"/>
</dbReference>
<keyword evidence="1" id="KW-0472">Membrane</keyword>
<proteinExistence type="predicted"/>
<dbReference type="AlphaFoldDB" id="Q65UF3"/>
<dbReference type="eggNOG" id="COG3152">
    <property type="taxonomic scope" value="Bacteria"/>
</dbReference>
<dbReference type="HOGENOM" id="CLU_093674_8_0_6"/>
<dbReference type="KEGG" id="msu:MS0800"/>
<dbReference type="Pfam" id="PF05656">
    <property type="entry name" value="DUF805"/>
    <property type="match status" value="1"/>
</dbReference>
<evidence type="ECO:0000313" key="3">
    <source>
        <dbReference type="Proteomes" id="UP000000607"/>
    </source>
</evidence>
<evidence type="ECO:0008006" key="4">
    <source>
        <dbReference type="Google" id="ProtNLM"/>
    </source>
</evidence>
<keyword evidence="1" id="KW-1133">Transmembrane helix</keyword>
<feature type="transmembrane region" description="Helical" evidence="1">
    <location>
        <begin position="61"/>
        <end position="79"/>
    </location>
</feature>
<dbReference type="STRING" id="221988.MS0800"/>
<gene>
    <name evidence="2" type="ordered locus">MS0800</name>
</gene>
<organism evidence="2 3">
    <name type="scientific">Mannheimia succiniciproducens (strain KCTC 0769BP / MBEL55E)</name>
    <dbReference type="NCBI Taxonomy" id="221988"/>
    <lineage>
        <taxon>Bacteria</taxon>
        <taxon>Pseudomonadati</taxon>
        <taxon>Pseudomonadota</taxon>
        <taxon>Gammaproteobacteria</taxon>
        <taxon>Pasteurellales</taxon>
        <taxon>Pasteurellaceae</taxon>
        <taxon>Basfia</taxon>
    </lineage>
</organism>
<dbReference type="EMBL" id="AE016827">
    <property type="protein sequence ID" value="AAU37407.1"/>
    <property type="molecule type" value="Genomic_DNA"/>
</dbReference>
<keyword evidence="3" id="KW-1185">Reference proteome</keyword>
<protein>
    <recommendedName>
        <fullName evidence="4">DUF805 domain-containing protein</fullName>
    </recommendedName>
</protein>
<sequence>MFMLFTTIIGIALGVLDVLFGFYDHQTGQGFLSGIYSLAVLIPTIAVSARRLHDTDRSAWWLLLGFIPVIGILILIVFWCFDGSFTTNRFGVNPKQDFLYEKNKRTQSDIISKS</sequence>
<dbReference type="Proteomes" id="UP000000607">
    <property type="component" value="Chromosome"/>
</dbReference>